<dbReference type="RefSeq" id="WP_008005591.1">
    <property type="nucleotide sequence ID" value="NZ_AOJG01000020.1"/>
</dbReference>
<organism evidence="2 3">
    <name type="scientific">Halorubrum lipolyticum DSM 21995</name>
    <dbReference type="NCBI Taxonomy" id="1227482"/>
    <lineage>
        <taxon>Archaea</taxon>
        <taxon>Methanobacteriati</taxon>
        <taxon>Methanobacteriota</taxon>
        <taxon>Stenosarchaea group</taxon>
        <taxon>Halobacteria</taxon>
        <taxon>Halobacteriales</taxon>
        <taxon>Haloferacaceae</taxon>
        <taxon>Halorubrum</taxon>
    </lineage>
</organism>
<name>M0NSX0_9EURY</name>
<feature type="region of interest" description="Disordered" evidence="1">
    <location>
        <begin position="58"/>
        <end position="340"/>
    </location>
</feature>
<proteinExistence type="predicted"/>
<reference evidence="2 3" key="1">
    <citation type="journal article" date="2014" name="PLoS Genet.">
        <title>Phylogenetically driven sequencing of extremely halophilic archaea reveals strategies for static and dynamic osmo-response.</title>
        <authorList>
            <person name="Becker E.A."/>
            <person name="Seitzer P.M."/>
            <person name="Tritt A."/>
            <person name="Larsen D."/>
            <person name="Krusor M."/>
            <person name="Yao A.I."/>
            <person name="Wu D."/>
            <person name="Madern D."/>
            <person name="Eisen J.A."/>
            <person name="Darling A.E."/>
            <person name="Facciotti M.T."/>
        </authorList>
    </citation>
    <scope>NUCLEOTIDE SEQUENCE [LARGE SCALE GENOMIC DNA]</scope>
    <source>
        <strain evidence="2 3">DSM 21995</strain>
    </source>
</reference>
<feature type="compositionally biased region" description="Acidic residues" evidence="1">
    <location>
        <begin position="187"/>
        <end position="198"/>
    </location>
</feature>
<evidence type="ECO:0000313" key="2">
    <source>
        <dbReference type="EMBL" id="EMA60678.1"/>
    </source>
</evidence>
<feature type="compositionally biased region" description="Acidic residues" evidence="1">
    <location>
        <begin position="264"/>
        <end position="280"/>
    </location>
</feature>
<dbReference type="Proteomes" id="UP000011650">
    <property type="component" value="Unassembled WGS sequence"/>
</dbReference>
<sequence>MGLRCLLGHDFGEPELRREREEDGNEVVTTVTEVKTCARCGETQVVSENTEVTTMEQLTDEATAAGDEPTGADADPERGPPATGIGGIGSDGVEAGGGSGSTDADAAGFGGDIDGDDAVIIDERPGEEGPAGSGRDPGPADAGTAEAAPDDSVASTADVGADADGETEAADDGGAELIDDGPSSAGDEGDGLEPDEGEYAAYPEAETAEAAETPADEERAETDDGVILDETEEPADDRERGAWPDVDESDEGDGEPTPWPEHGGEDEGFSAEVGEGDAGDVEFGGGLTPEAADPPADGEDAEYVEAPAPGAEGDGTAEGGAVVDEGVEITRGDSPDLRTSTADVATEYYCPECEMTRAADGNSMRAGDICPECKRGYVDERPV</sequence>
<dbReference type="Pfam" id="PF23373">
    <property type="entry name" value="DUF7093"/>
    <property type="match status" value="1"/>
</dbReference>
<dbReference type="AlphaFoldDB" id="M0NSX0"/>
<dbReference type="EMBL" id="AOJG01000020">
    <property type="protein sequence ID" value="EMA60678.1"/>
    <property type="molecule type" value="Genomic_DNA"/>
</dbReference>
<feature type="compositionally biased region" description="Basic and acidic residues" evidence="1">
    <location>
        <begin position="10"/>
        <end position="21"/>
    </location>
</feature>
<keyword evidence="3" id="KW-1185">Reference proteome</keyword>
<gene>
    <name evidence="2" type="ORF">C469_08478</name>
</gene>
<feature type="compositionally biased region" description="Acidic residues" evidence="1">
    <location>
        <begin position="245"/>
        <end position="254"/>
    </location>
</feature>
<evidence type="ECO:0000256" key="1">
    <source>
        <dbReference type="SAM" id="MobiDB-lite"/>
    </source>
</evidence>
<feature type="compositionally biased region" description="Acidic residues" evidence="1">
    <location>
        <begin position="161"/>
        <end position="179"/>
    </location>
</feature>
<evidence type="ECO:0000313" key="3">
    <source>
        <dbReference type="Proteomes" id="UP000011650"/>
    </source>
</evidence>
<dbReference type="PATRIC" id="fig|1227482.3.peg.1714"/>
<feature type="compositionally biased region" description="Gly residues" evidence="1">
    <location>
        <begin position="84"/>
        <end position="100"/>
    </location>
</feature>
<feature type="region of interest" description="Disordered" evidence="1">
    <location>
        <begin position="1"/>
        <end position="27"/>
    </location>
</feature>
<dbReference type="OrthoDB" id="205650at2157"/>
<comment type="caution">
    <text evidence="2">The sequence shown here is derived from an EMBL/GenBank/DDBJ whole genome shotgun (WGS) entry which is preliminary data.</text>
</comment>
<feature type="compositionally biased region" description="Acidic residues" evidence="1">
    <location>
        <begin position="206"/>
        <end position="236"/>
    </location>
</feature>
<dbReference type="STRING" id="1227482.C469_08478"/>
<accession>M0NSX0</accession>
<dbReference type="InterPro" id="IPR055519">
    <property type="entry name" value="DUF7093"/>
</dbReference>
<protein>
    <submittedName>
        <fullName evidence="2">Uncharacterized protein</fullName>
    </submittedName>
</protein>